<dbReference type="Pfam" id="PF01636">
    <property type="entry name" value="APH"/>
    <property type="match status" value="1"/>
</dbReference>
<organism evidence="4 5">
    <name type="scientific">Streptomyces venetus</name>
    <dbReference type="NCBI Taxonomy" id="1701086"/>
    <lineage>
        <taxon>Bacteria</taxon>
        <taxon>Bacillati</taxon>
        <taxon>Actinomycetota</taxon>
        <taxon>Actinomycetes</taxon>
        <taxon>Kitasatosporales</taxon>
        <taxon>Streptomycetaceae</taxon>
        <taxon>Streptomyces</taxon>
    </lineage>
</organism>
<protein>
    <recommendedName>
        <fullName evidence="6">Alpha/beta fold hydrolase</fullName>
    </recommendedName>
</protein>
<dbReference type="Gene3D" id="3.40.50.1820">
    <property type="entry name" value="alpha/beta hydrolase"/>
    <property type="match status" value="1"/>
</dbReference>
<keyword evidence="5" id="KW-1185">Reference proteome</keyword>
<dbReference type="InterPro" id="IPR022742">
    <property type="entry name" value="Hydrolase_4"/>
</dbReference>
<comment type="caution">
    <text evidence="4">The sequence shown here is derived from an EMBL/GenBank/DDBJ whole genome shotgun (WGS) entry which is preliminary data.</text>
</comment>
<sequence length="679" mass="74144">MSELIPFTHDVDGERLSGLYGGTRAGEAARATAVLLHGAGKGSKERLMPLLSEFAAHGCRTLAFDFSGHGESTGLLSELSLRRRFDQAVSVIDAHARVDEPLVLVGFSMSGQTVADLVRHYGERVEALGLCAPAVYAAQAWDVPFGAGDGRFSEVIRRPGSWRESPALDVLRTYERRAVLVVPGTDEVIPPAVTEAVSEALSRRAQFTHWELPEAEHRLGLWFRDRPDDAREFAGAVLTGLGERGWTATRAWVAKQLPEGRTVGGSAFLTGGWSAQMRRLTLDDGTALALRTFVKPFFRRHAPGLLAREAEMLALLAGEDGVPAPGLVGVDATADHCDHPSLLMSVLPGRVRVDEEDLDRRVDLLAAQLARIHRVVPGVRPRDYQAWTSPERVRAPEGAMWERAVDVIRRDPPPYEGCFLHRDFHPGNVLFTGAGDGLRISGVVDWVETSWGPADLDVALPHCLKGVGGAPSSTGLALLHGPEHGLGFRERYQAHGGRPLSDGRDHLYWRLLDTLAYVPDAAKLAGPWRELGRTDLTPQVLAGRLEAYVAGLLERYADAGRRGSVVSGVRDDAVGSDGRDEWRPVWAGRGGSSGWRSGGRGSRCGSGWPDRRGRGRPRRSPVRSSPCTARTRRRCIWRWARGWPTPRGRWRRPGARCTRTVPWCGCTACGTPCSCSPRP</sequence>
<evidence type="ECO:0008006" key="6">
    <source>
        <dbReference type="Google" id="ProtNLM"/>
    </source>
</evidence>
<gene>
    <name evidence="4" type="ORF">GCM10023086_00520</name>
</gene>
<name>A0ABP8F0E4_9ACTN</name>
<dbReference type="EMBL" id="BAABET010000001">
    <property type="protein sequence ID" value="GAA4291554.1"/>
    <property type="molecule type" value="Genomic_DNA"/>
</dbReference>
<dbReference type="InterPro" id="IPR051678">
    <property type="entry name" value="AGP_Transferase"/>
</dbReference>
<dbReference type="Gene3D" id="3.30.200.20">
    <property type="entry name" value="Phosphorylase Kinase, domain 1"/>
    <property type="match status" value="1"/>
</dbReference>
<dbReference type="Gene3D" id="3.90.1200.10">
    <property type="match status" value="1"/>
</dbReference>
<dbReference type="Proteomes" id="UP001501115">
    <property type="component" value="Unassembled WGS sequence"/>
</dbReference>
<dbReference type="SUPFAM" id="SSF53474">
    <property type="entry name" value="alpha/beta-Hydrolases"/>
    <property type="match status" value="1"/>
</dbReference>
<dbReference type="InterPro" id="IPR011009">
    <property type="entry name" value="Kinase-like_dom_sf"/>
</dbReference>
<feature type="domain" description="Serine aminopeptidase S33" evidence="3">
    <location>
        <begin position="29"/>
        <end position="140"/>
    </location>
</feature>
<dbReference type="InterPro" id="IPR002575">
    <property type="entry name" value="Aminoglycoside_PTrfase"/>
</dbReference>
<dbReference type="PANTHER" id="PTHR21310">
    <property type="entry name" value="AMINOGLYCOSIDE PHOSPHOTRANSFERASE-RELATED-RELATED"/>
    <property type="match status" value="1"/>
</dbReference>
<proteinExistence type="predicted"/>
<feature type="domain" description="Aminoglycoside phosphotransferase" evidence="2">
    <location>
        <begin position="269"/>
        <end position="459"/>
    </location>
</feature>
<evidence type="ECO:0000313" key="4">
    <source>
        <dbReference type="EMBL" id="GAA4291554.1"/>
    </source>
</evidence>
<dbReference type="InterPro" id="IPR029058">
    <property type="entry name" value="AB_hydrolase_fold"/>
</dbReference>
<accession>A0ABP8F0E4</accession>
<dbReference type="SUPFAM" id="SSF56112">
    <property type="entry name" value="Protein kinase-like (PK-like)"/>
    <property type="match status" value="1"/>
</dbReference>
<evidence type="ECO:0000259" key="2">
    <source>
        <dbReference type="Pfam" id="PF01636"/>
    </source>
</evidence>
<reference evidence="5" key="1">
    <citation type="journal article" date="2019" name="Int. J. Syst. Evol. Microbiol.">
        <title>The Global Catalogue of Microorganisms (GCM) 10K type strain sequencing project: providing services to taxonomists for standard genome sequencing and annotation.</title>
        <authorList>
            <consortium name="The Broad Institute Genomics Platform"/>
            <consortium name="The Broad Institute Genome Sequencing Center for Infectious Disease"/>
            <person name="Wu L."/>
            <person name="Ma J."/>
        </authorList>
    </citation>
    <scope>NUCLEOTIDE SEQUENCE [LARGE SCALE GENOMIC DNA]</scope>
    <source>
        <strain evidence="5">JCM 31290</strain>
    </source>
</reference>
<evidence type="ECO:0000256" key="1">
    <source>
        <dbReference type="SAM" id="MobiDB-lite"/>
    </source>
</evidence>
<dbReference type="Pfam" id="PF12146">
    <property type="entry name" value="Hydrolase_4"/>
    <property type="match status" value="1"/>
</dbReference>
<feature type="compositionally biased region" description="Gly residues" evidence="1">
    <location>
        <begin position="588"/>
        <end position="604"/>
    </location>
</feature>
<evidence type="ECO:0000259" key="3">
    <source>
        <dbReference type="Pfam" id="PF12146"/>
    </source>
</evidence>
<feature type="region of interest" description="Disordered" evidence="1">
    <location>
        <begin position="580"/>
        <end position="627"/>
    </location>
</feature>
<evidence type="ECO:0000313" key="5">
    <source>
        <dbReference type="Proteomes" id="UP001501115"/>
    </source>
</evidence>